<name>A0A381W2N1_9ZZZZ</name>
<evidence type="ECO:0008006" key="2">
    <source>
        <dbReference type="Google" id="ProtNLM"/>
    </source>
</evidence>
<evidence type="ECO:0000313" key="1">
    <source>
        <dbReference type="EMBL" id="SVA46734.1"/>
    </source>
</evidence>
<sequence length="238" mass="25483">MSGGHYDVIGIESWVSDLQDASPRVDRALASLAQSLRREGSLSSEEKGIVVASIAASRGDSEGCHRWAESFCGEFTEWRMLAALLFLSRGVPAARTLLTATGSLSEISSRPATPDSPDPEEIEEYFLGVFGQIPSRVTLLQEHAPKALETYFLLREETLGGHGLDPRLAQLALVGVNAADRQEDFTYEHALGALKEKASAGQLVEAGVCAMLYGGLASWTTAAAAITRALSNSDDHTF</sequence>
<dbReference type="SUPFAM" id="SSF69118">
    <property type="entry name" value="AhpD-like"/>
    <property type="match status" value="1"/>
</dbReference>
<accession>A0A381W2N1</accession>
<proteinExistence type="predicted"/>
<gene>
    <name evidence="1" type="ORF">METZ01_LOCUS99588</name>
</gene>
<dbReference type="InterPro" id="IPR029032">
    <property type="entry name" value="AhpD-like"/>
</dbReference>
<organism evidence="1">
    <name type="scientific">marine metagenome</name>
    <dbReference type="NCBI Taxonomy" id="408172"/>
    <lineage>
        <taxon>unclassified sequences</taxon>
        <taxon>metagenomes</taxon>
        <taxon>ecological metagenomes</taxon>
    </lineage>
</organism>
<dbReference type="Gene3D" id="1.20.1290.10">
    <property type="entry name" value="AhpD-like"/>
    <property type="match status" value="1"/>
</dbReference>
<dbReference type="EMBL" id="UINC01010514">
    <property type="protein sequence ID" value="SVA46734.1"/>
    <property type="molecule type" value="Genomic_DNA"/>
</dbReference>
<dbReference type="AlphaFoldDB" id="A0A381W2N1"/>
<protein>
    <recommendedName>
        <fullName evidence="2">Carboxymuconolactone decarboxylase-like domain-containing protein</fullName>
    </recommendedName>
</protein>
<reference evidence="1" key="1">
    <citation type="submission" date="2018-05" db="EMBL/GenBank/DDBJ databases">
        <authorList>
            <person name="Lanie J.A."/>
            <person name="Ng W.-L."/>
            <person name="Kazmierczak K.M."/>
            <person name="Andrzejewski T.M."/>
            <person name="Davidsen T.M."/>
            <person name="Wayne K.J."/>
            <person name="Tettelin H."/>
            <person name="Glass J.I."/>
            <person name="Rusch D."/>
            <person name="Podicherti R."/>
            <person name="Tsui H.-C.T."/>
            <person name="Winkler M.E."/>
        </authorList>
    </citation>
    <scope>NUCLEOTIDE SEQUENCE</scope>
</reference>